<name>A0A1D1VTZ3_RAMVA</name>
<accession>A0A1D1VTZ3</accession>
<reference evidence="1 2" key="1">
    <citation type="journal article" date="2016" name="Nat. Commun.">
        <title>Extremotolerant tardigrade genome and improved radiotolerance of human cultured cells by tardigrade-unique protein.</title>
        <authorList>
            <person name="Hashimoto T."/>
            <person name="Horikawa D.D."/>
            <person name="Saito Y."/>
            <person name="Kuwahara H."/>
            <person name="Kozuka-Hata H."/>
            <person name="Shin-I T."/>
            <person name="Minakuchi Y."/>
            <person name="Ohishi K."/>
            <person name="Motoyama A."/>
            <person name="Aizu T."/>
            <person name="Enomoto A."/>
            <person name="Kondo K."/>
            <person name="Tanaka S."/>
            <person name="Hara Y."/>
            <person name="Koshikawa S."/>
            <person name="Sagara H."/>
            <person name="Miura T."/>
            <person name="Yokobori S."/>
            <person name="Miyagawa K."/>
            <person name="Suzuki Y."/>
            <person name="Kubo T."/>
            <person name="Oyama M."/>
            <person name="Kohara Y."/>
            <person name="Fujiyama A."/>
            <person name="Arakawa K."/>
            <person name="Katayama T."/>
            <person name="Toyoda A."/>
            <person name="Kunieda T."/>
        </authorList>
    </citation>
    <scope>NUCLEOTIDE SEQUENCE [LARGE SCALE GENOMIC DNA]</scope>
    <source>
        <strain evidence="1 2">YOKOZUNA-1</strain>
    </source>
</reference>
<dbReference type="AlphaFoldDB" id="A0A1D1VTZ3"/>
<organism evidence="1 2">
    <name type="scientific">Ramazzottius varieornatus</name>
    <name type="common">Water bear</name>
    <name type="synonym">Tardigrade</name>
    <dbReference type="NCBI Taxonomy" id="947166"/>
    <lineage>
        <taxon>Eukaryota</taxon>
        <taxon>Metazoa</taxon>
        <taxon>Ecdysozoa</taxon>
        <taxon>Tardigrada</taxon>
        <taxon>Eutardigrada</taxon>
        <taxon>Parachela</taxon>
        <taxon>Hypsibioidea</taxon>
        <taxon>Ramazzottiidae</taxon>
        <taxon>Ramazzottius</taxon>
    </lineage>
</organism>
<dbReference type="Proteomes" id="UP000186922">
    <property type="component" value="Unassembled WGS sequence"/>
</dbReference>
<keyword evidence="2" id="KW-1185">Reference proteome</keyword>
<sequence>MKKKELNDHTEMRLEDFMKKINTGTSLENFRLTVTQIKLRVISKGQWHEAKTILIETYKCPGDETTSVSIYRIHYPG</sequence>
<proteinExistence type="predicted"/>
<evidence type="ECO:0000313" key="2">
    <source>
        <dbReference type="Proteomes" id="UP000186922"/>
    </source>
</evidence>
<dbReference type="EMBL" id="BDGG01000009">
    <property type="protein sequence ID" value="GAV03673.1"/>
    <property type="molecule type" value="Genomic_DNA"/>
</dbReference>
<evidence type="ECO:0000313" key="1">
    <source>
        <dbReference type="EMBL" id="GAV03673.1"/>
    </source>
</evidence>
<comment type="caution">
    <text evidence="1">The sequence shown here is derived from an EMBL/GenBank/DDBJ whole genome shotgun (WGS) entry which is preliminary data.</text>
</comment>
<gene>
    <name evidence="1" type="primary">RvY_14065-1</name>
    <name evidence="1" type="synonym">RvY_14065.1</name>
    <name evidence="1" type="ORF">RvY_14065</name>
</gene>
<protein>
    <submittedName>
        <fullName evidence="1">Uncharacterized protein</fullName>
    </submittedName>
</protein>